<dbReference type="PIRSF" id="PIRSF016578">
    <property type="entry name" value="HsaA"/>
    <property type="match status" value="1"/>
</dbReference>
<dbReference type="GO" id="GO:0006552">
    <property type="term" value="P:L-leucine catabolic process"/>
    <property type="evidence" value="ECO:0007669"/>
    <property type="project" value="TreeGrafter"/>
</dbReference>
<dbReference type="SUPFAM" id="SSF56645">
    <property type="entry name" value="Acyl-CoA dehydrogenase NM domain-like"/>
    <property type="match status" value="1"/>
</dbReference>
<gene>
    <name evidence="4" type="ORF">BDZ31_001767</name>
</gene>
<reference evidence="4 5" key="1">
    <citation type="submission" date="2020-08" db="EMBL/GenBank/DDBJ databases">
        <title>Genomic Encyclopedia of Archaeal and Bacterial Type Strains, Phase II (KMG-II): from individual species to whole genera.</title>
        <authorList>
            <person name="Goeker M."/>
        </authorList>
    </citation>
    <scope>NUCLEOTIDE SEQUENCE [LARGE SCALE GENOMIC DNA]</scope>
    <source>
        <strain evidence="4 5">DSM 23288</strain>
    </source>
</reference>
<dbReference type="EMBL" id="JACHNU010000002">
    <property type="protein sequence ID" value="MBB4662181.1"/>
    <property type="molecule type" value="Genomic_DNA"/>
</dbReference>
<dbReference type="Gene3D" id="1.10.540.10">
    <property type="entry name" value="Acyl-CoA dehydrogenase/oxidase, N-terminal domain"/>
    <property type="match status" value="1"/>
</dbReference>
<accession>A0A840ID57</accession>
<comment type="caution">
    <text evidence="4">The sequence shown here is derived from an EMBL/GenBank/DDBJ whole genome shotgun (WGS) entry which is preliminary data.</text>
</comment>
<keyword evidence="5" id="KW-1185">Reference proteome</keyword>
<dbReference type="InterPro" id="IPR046373">
    <property type="entry name" value="Acyl-CoA_Oxase/DH_mid-dom_sf"/>
</dbReference>
<dbReference type="Pfam" id="PF08028">
    <property type="entry name" value="Acyl-CoA_dh_2"/>
    <property type="match status" value="1"/>
</dbReference>
<dbReference type="PANTHER" id="PTHR43884">
    <property type="entry name" value="ACYL-COA DEHYDROGENASE"/>
    <property type="match status" value="1"/>
</dbReference>
<dbReference type="InterPro" id="IPR037069">
    <property type="entry name" value="AcylCoA_DH/ox_N_sf"/>
</dbReference>
<keyword evidence="1" id="KW-0560">Oxidoreductase</keyword>
<feature type="domain" description="Acyl-CoA dehydrogenase C-terminal" evidence="3">
    <location>
        <begin position="237"/>
        <end position="368"/>
    </location>
</feature>
<dbReference type="Gene3D" id="1.20.140.10">
    <property type="entry name" value="Butyryl-CoA Dehydrogenase, subunit A, domain 3"/>
    <property type="match status" value="1"/>
</dbReference>
<evidence type="ECO:0000256" key="1">
    <source>
        <dbReference type="ARBA" id="ARBA00023002"/>
    </source>
</evidence>
<dbReference type="InterPro" id="IPR036250">
    <property type="entry name" value="AcylCo_DH-like_C"/>
</dbReference>
<evidence type="ECO:0000259" key="2">
    <source>
        <dbReference type="Pfam" id="PF02771"/>
    </source>
</evidence>
<dbReference type="InterPro" id="IPR013107">
    <property type="entry name" value="Acyl-CoA_DH_C"/>
</dbReference>
<protein>
    <submittedName>
        <fullName evidence="4">Alkylation response protein AidB-like acyl-CoA dehydrogenase</fullName>
    </submittedName>
</protein>
<dbReference type="RefSeq" id="WP_183341185.1">
    <property type="nucleotide sequence ID" value="NZ_JACHNU010000002.1"/>
</dbReference>
<sequence>MSIAEVTEAATTTDWVSVARRSVAGFAATVAERERAGEPPHAELQAVRAAGLTNLLIPREHGGEGATHVEAAAVVSELSALDPNVGGLLAYHFTNFIPDLLDYDGGNAELQRASAAGRWLWGNVTQPFVPFRATPTPEGGYVLNGVKPLNTGALTGDLSTVLAPRTDERSYVYVAVPRDREGQTFHDDWDHLGLRRTATVTIEFRDVVVKPEEVYADSHPGPRDSFPPFYEAPGGLFFASILVGAAQGALRTALGLVRGGGEPPPATAAELDPEALSLLGRLSARVQAAVALRDEVAAEIADGFARRRELEVEEIVALKQRSETLRLFAAGVGLEVGTEVLELPGVAAGRHATGIDRYWRDVRIHSLHLNPPIYHHRIVGDVLLNGSRELGPRFYGD</sequence>
<evidence type="ECO:0000313" key="4">
    <source>
        <dbReference type="EMBL" id="MBB4662181.1"/>
    </source>
</evidence>
<dbReference type="Gene3D" id="2.40.110.10">
    <property type="entry name" value="Butyryl-CoA Dehydrogenase, subunit A, domain 2"/>
    <property type="match status" value="1"/>
</dbReference>
<dbReference type="PANTHER" id="PTHR43884:SF12">
    <property type="entry name" value="ISOVALERYL-COA DEHYDROGENASE, MITOCHONDRIAL-RELATED"/>
    <property type="match status" value="1"/>
</dbReference>
<proteinExistence type="predicted"/>
<dbReference type="SUPFAM" id="SSF47203">
    <property type="entry name" value="Acyl-CoA dehydrogenase C-terminal domain-like"/>
    <property type="match status" value="1"/>
</dbReference>
<organism evidence="4 5">
    <name type="scientific">Conexibacter arvalis</name>
    <dbReference type="NCBI Taxonomy" id="912552"/>
    <lineage>
        <taxon>Bacteria</taxon>
        <taxon>Bacillati</taxon>
        <taxon>Actinomycetota</taxon>
        <taxon>Thermoleophilia</taxon>
        <taxon>Solirubrobacterales</taxon>
        <taxon>Conexibacteraceae</taxon>
        <taxon>Conexibacter</taxon>
    </lineage>
</organism>
<dbReference type="InterPro" id="IPR009100">
    <property type="entry name" value="AcylCoA_DH/oxidase_NM_dom_sf"/>
</dbReference>
<dbReference type="Proteomes" id="UP000585272">
    <property type="component" value="Unassembled WGS sequence"/>
</dbReference>
<evidence type="ECO:0000259" key="3">
    <source>
        <dbReference type="Pfam" id="PF08028"/>
    </source>
</evidence>
<dbReference type="GO" id="GO:0008470">
    <property type="term" value="F:3-methylbutanoyl-CoA dehydrogenase activity"/>
    <property type="evidence" value="ECO:0007669"/>
    <property type="project" value="TreeGrafter"/>
</dbReference>
<feature type="domain" description="Acyl-CoA dehydrogenase/oxidase N-terminal" evidence="2">
    <location>
        <begin position="27"/>
        <end position="98"/>
    </location>
</feature>
<dbReference type="GO" id="GO:0050660">
    <property type="term" value="F:flavin adenine dinucleotide binding"/>
    <property type="evidence" value="ECO:0007669"/>
    <property type="project" value="InterPro"/>
</dbReference>
<dbReference type="Pfam" id="PF02771">
    <property type="entry name" value="Acyl-CoA_dh_N"/>
    <property type="match status" value="1"/>
</dbReference>
<dbReference type="AlphaFoldDB" id="A0A840ID57"/>
<name>A0A840ID57_9ACTN</name>
<dbReference type="InterPro" id="IPR013786">
    <property type="entry name" value="AcylCoA_DH/ox_N"/>
</dbReference>
<evidence type="ECO:0000313" key="5">
    <source>
        <dbReference type="Proteomes" id="UP000585272"/>
    </source>
</evidence>